<keyword evidence="5" id="KW-1185">Reference proteome</keyword>
<proteinExistence type="predicted"/>
<keyword evidence="2" id="KW-0812">Transmembrane</keyword>
<evidence type="ECO:0000256" key="1">
    <source>
        <dbReference type="ARBA" id="ARBA00004370"/>
    </source>
</evidence>
<sequence>MAETPLYTESGHFKDGIADLAAGTMGCFLSEFLCMAETPLYTESGHFKDGIADLAAGTMELYQTGIKCFSATLRLDGLRGLYAGFSYCFLGCLSRAGKLCEYWLLFLYFSPSVTFRGYHPFSSRFMCIMYKINAKLGICKILVEILYCNDNGLLERHESNISTLLAEAIFREGSRWLILYTMNWGRSDSL</sequence>
<dbReference type="GO" id="GO:0016020">
    <property type="term" value="C:membrane"/>
    <property type="evidence" value="ECO:0007669"/>
    <property type="project" value="UniProtKB-SubCell"/>
</dbReference>
<protein>
    <submittedName>
        <fullName evidence="6">Alpha-methylacyl-CoA racemase</fullName>
    </submittedName>
</protein>
<evidence type="ECO:0000313" key="6">
    <source>
        <dbReference type="WBParaSite" id="GPUH_0002225901-mRNA-1"/>
    </source>
</evidence>
<dbReference type="Proteomes" id="UP000271098">
    <property type="component" value="Unassembled WGS sequence"/>
</dbReference>
<comment type="subcellular location">
    <subcellularLocation>
        <location evidence="1">Membrane</location>
    </subcellularLocation>
</comment>
<reference evidence="6" key="1">
    <citation type="submission" date="2016-06" db="UniProtKB">
        <authorList>
            <consortium name="WormBaseParasite"/>
        </authorList>
    </citation>
    <scope>IDENTIFICATION</scope>
</reference>
<accession>A0A183EMP1</accession>
<evidence type="ECO:0000256" key="2">
    <source>
        <dbReference type="ARBA" id="ARBA00022692"/>
    </source>
</evidence>
<evidence type="ECO:0000313" key="5">
    <source>
        <dbReference type="Proteomes" id="UP000271098"/>
    </source>
</evidence>
<dbReference type="WBParaSite" id="GPUH_0002225901-mRNA-1">
    <property type="protein sequence ID" value="GPUH_0002225901-mRNA-1"/>
    <property type="gene ID" value="GPUH_0002225901"/>
</dbReference>
<evidence type="ECO:0000256" key="3">
    <source>
        <dbReference type="ARBA" id="ARBA00023136"/>
    </source>
</evidence>
<organism evidence="6">
    <name type="scientific">Gongylonema pulchrum</name>
    <dbReference type="NCBI Taxonomy" id="637853"/>
    <lineage>
        <taxon>Eukaryota</taxon>
        <taxon>Metazoa</taxon>
        <taxon>Ecdysozoa</taxon>
        <taxon>Nematoda</taxon>
        <taxon>Chromadorea</taxon>
        <taxon>Rhabditida</taxon>
        <taxon>Spirurina</taxon>
        <taxon>Spiruromorpha</taxon>
        <taxon>Spiruroidea</taxon>
        <taxon>Gongylonematidae</taxon>
        <taxon>Gongylonema</taxon>
    </lineage>
</organism>
<gene>
    <name evidence="4" type="ORF">GPUH_LOCUS22233</name>
</gene>
<reference evidence="4 5" key="2">
    <citation type="submission" date="2018-11" db="EMBL/GenBank/DDBJ databases">
        <authorList>
            <consortium name="Pathogen Informatics"/>
        </authorList>
    </citation>
    <scope>NUCLEOTIDE SEQUENCE [LARGE SCALE GENOMIC DNA]</scope>
</reference>
<dbReference type="AlphaFoldDB" id="A0A183EMP1"/>
<dbReference type="EMBL" id="UYRT01094575">
    <property type="protein sequence ID" value="VDN39694.1"/>
    <property type="molecule type" value="Genomic_DNA"/>
</dbReference>
<keyword evidence="3" id="KW-0472">Membrane</keyword>
<dbReference type="SUPFAM" id="SSF103506">
    <property type="entry name" value="Mitochondrial carrier"/>
    <property type="match status" value="1"/>
</dbReference>
<evidence type="ECO:0000313" key="4">
    <source>
        <dbReference type="EMBL" id="VDN39694.1"/>
    </source>
</evidence>
<name>A0A183EMP1_9BILA</name>
<dbReference type="InterPro" id="IPR023395">
    <property type="entry name" value="MCP_dom_sf"/>
</dbReference>